<proteinExistence type="inferred from homology"/>
<feature type="transmembrane region" description="Helical" evidence="4">
    <location>
        <begin position="42"/>
        <end position="61"/>
    </location>
</feature>
<protein>
    <submittedName>
        <fullName evidence="5">Monovalent cation/proton antiporter, MnhG/PhaG subunit</fullName>
    </submittedName>
</protein>
<dbReference type="EMBL" id="LSDB01000005">
    <property type="protein sequence ID" value="KXB58802.1"/>
    <property type="molecule type" value="Genomic_DNA"/>
</dbReference>
<evidence type="ECO:0000313" key="5">
    <source>
        <dbReference type="EMBL" id="KXB58802.1"/>
    </source>
</evidence>
<keyword evidence="4" id="KW-0472">Membrane</keyword>
<keyword evidence="4" id="KW-0812">Transmembrane</keyword>
<name>A0ABR5TN38_9BACL</name>
<keyword evidence="4" id="KW-1133">Transmembrane helix</keyword>
<evidence type="ECO:0000256" key="1">
    <source>
        <dbReference type="ARBA" id="ARBA00004141"/>
    </source>
</evidence>
<comment type="subcellular location">
    <subcellularLocation>
        <location evidence="1">Membrane</location>
        <topology evidence="1">Multi-pass membrane protein</topology>
    </subcellularLocation>
</comment>
<dbReference type="Proteomes" id="UP000070467">
    <property type="component" value="Unassembled WGS sequence"/>
</dbReference>
<evidence type="ECO:0000256" key="4">
    <source>
        <dbReference type="SAM" id="Phobius"/>
    </source>
</evidence>
<reference evidence="5 6" key="1">
    <citation type="submission" date="2016-01" db="EMBL/GenBank/DDBJ databases">
        <authorList>
            <person name="Mitreva M."/>
            <person name="Pepin K.H."/>
            <person name="Mihindukulasuriya K.A."/>
            <person name="Fulton R."/>
            <person name="Fronick C."/>
            <person name="O'Laughlin M."/>
            <person name="Miner T."/>
            <person name="Herter B."/>
            <person name="Rosa B.A."/>
            <person name="Cordes M."/>
            <person name="Tomlinson C."/>
            <person name="Wollam A."/>
            <person name="Palsikar V.B."/>
            <person name="Mardis E.R."/>
            <person name="Wilson R.K."/>
        </authorList>
    </citation>
    <scope>NUCLEOTIDE SEQUENCE [LARGE SCALE GENOMIC DNA]</scope>
    <source>
        <strain evidence="5 6">KA00071</strain>
    </source>
</reference>
<comment type="similarity">
    <text evidence="2">Belongs to the CPA3 antiporters (TC 2.A.63) subunit G family.</text>
</comment>
<dbReference type="PANTHER" id="PTHR34703">
    <property type="entry name" value="ANTIPORTER SUBUNIT MNHG2-RELATED"/>
    <property type="match status" value="1"/>
</dbReference>
<dbReference type="InterPro" id="IPR005133">
    <property type="entry name" value="PhaG_MnhG_YufB"/>
</dbReference>
<feature type="transmembrane region" description="Helical" evidence="4">
    <location>
        <begin position="73"/>
        <end position="97"/>
    </location>
</feature>
<accession>A0ABR5TN38</accession>
<keyword evidence="3" id="KW-0050">Antiport</keyword>
<sequence length="125" mass="14221">MIINKIITIIIIFLIILAIIAMVSTILGFIRLPDEICKLHASGVTGSFAVELILIAGFLFFYKYLNTLEYKLILAIIFIILVSPITAHMISLTSIIYKNNAFFKRKNQVDNLINDIKKFNNKETN</sequence>
<dbReference type="RefSeq" id="WP_066128767.1">
    <property type="nucleotide sequence ID" value="NZ_KQ959858.1"/>
</dbReference>
<dbReference type="Pfam" id="PF03334">
    <property type="entry name" value="PhaG_MnhG_YufB"/>
    <property type="match status" value="1"/>
</dbReference>
<keyword evidence="3" id="KW-0813">Transport</keyword>
<dbReference type="PANTHER" id="PTHR34703:SF1">
    <property type="entry name" value="ANTIPORTER SUBUNIT MNHG2-RELATED"/>
    <property type="match status" value="1"/>
</dbReference>
<comment type="caution">
    <text evidence="5">The sequence shown here is derived from an EMBL/GenBank/DDBJ whole genome shotgun (WGS) entry which is preliminary data.</text>
</comment>
<evidence type="ECO:0000256" key="2">
    <source>
        <dbReference type="ARBA" id="ARBA00008404"/>
    </source>
</evidence>
<feature type="transmembrane region" description="Helical" evidence="4">
    <location>
        <begin position="6"/>
        <end position="30"/>
    </location>
</feature>
<evidence type="ECO:0000256" key="3">
    <source>
        <dbReference type="ARBA" id="ARBA00022449"/>
    </source>
</evidence>
<keyword evidence="6" id="KW-1185">Reference proteome</keyword>
<organism evidence="5 6">
    <name type="scientific">Gemelliphila asaccharolytica</name>
    <dbReference type="NCBI Taxonomy" id="502393"/>
    <lineage>
        <taxon>Bacteria</taxon>
        <taxon>Bacillati</taxon>
        <taxon>Bacillota</taxon>
        <taxon>Bacilli</taxon>
        <taxon>Bacillales</taxon>
        <taxon>Gemellaceae</taxon>
        <taxon>Gemelliphila</taxon>
    </lineage>
</organism>
<gene>
    <name evidence="5" type="ORF">HMPREF1871_00194</name>
</gene>
<evidence type="ECO:0000313" key="6">
    <source>
        <dbReference type="Proteomes" id="UP000070467"/>
    </source>
</evidence>